<dbReference type="EMBL" id="BLLI01000039">
    <property type="protein sequence ID" value="GFH42775.1"/>
    <property type="molecule type" value="Genomic_DNA"/>
</dbReference>
<gene>
    <name evidence="6" type="ORF">Hs30E_13260</name>
</gene>
<dbReference type="Pfam" id="PF09479">
    <property type="entry name" value="Flg_new"/>
    <property type="match status" value="2"/>
</dbReference>
<accession>A0A6A0BDL9</accession>
<dbReference type="RefSeq" id="WP_172209082.1">
    <property type="nucleotide sequence ID" value="NZ_BLLI01000039.1"/>
</dbReference>
<evidence type="ECO:0000256" key="4">
    <source>
        <dbReference type="SAM" id="SignalP"/>
    </source>
</evidence>
<dbReference type="InterPro" id="IPR009003">
    <property type="entry name" value="Peptidase_S1_PA"/>
</dbReference>
<evidence type="ECO:0000259" key="5">
    <source>
        <dbReference type="SMART" id="SM00020"/>
    </source>
</evidence>
<protein>
    <recommendedName>
        <fullName evidence="5">Peptidase S1 domain-containing protein</fullName>
    </recommendedName>
</protein>
<keyword evidence="7" id="KW-1185">Reference proteome</keyword>
<dbReference type="InterPro" id="IPR042229">
    <property type="entry name" value="Listeria/Bacterioides_rpt_sf"/>
</dbReference>
<dbReference type="Gene3D" id="2.40.10.10">
    <property type="entry name" value="Trypsin-like serine proteases"/>
    <property type="match status" value="2"/>
</dbReference>
<dbReference type="InterPro" id="IPR001254">
    <property type="entry name" value="Trypsin_dom"/>
</dbReference>
<dbReference type="GO" id="GO:0006508">
    <property type="term" value="P:proteolysis"/>
    <property type="evidence" value="ECO:0007669"/>
    <property type="project" value="InterPro"/>
</dbReference>
<dbReference type="GO" id="GO:0030313">
    <property type="term" value="C:cell envelope"/>
    <property type="evidence" value="ECO:0007669"/>
    <property type="project" value="UniProtKB-SubCell"/>
</dbReference>
<comment type="caution">
    <text evidence="6">The sequence shown here is derived from an EMBL/GenBank/DDBJ whole genome shotgun (WGS) entry which is preliminary data.</text>
</comment>
<evidence type="ECO:0000256" key="2">
    <source>
        <dbReference type="ARBA" id="ARBA00022729"/>
    </source>
</evidence>
<keyword evidence="2 4" id="KW-0732">Signal</keyword>
<proteinExistence type="predicted"/>
<name>A0A6A0BDL9_9LACT</name>
<feature type="domain" description="Peptidase S1" evidence="5">
    <location>
        <begin position="47"/>
        <end position="268"/>
    </location>
</feature>
<evidence type="ECO:0000313" key="6">
    <source>
        <dbReference type="EMBL" id="GFH42775.1"/>
    </source>
</evidence>
<evidence type="ECO:0000256" key="3">
    <source>
        <dbReference type="ARBA" id="ARBA00022825"/>
    </source>
</evidence>
<organism evidence="6 7">
    <name type="scientific">Pseudolactococcus hodotermopsidis</name>
    <dbReference type="NCBI Taxonomy" id="2709157"/>
    <lineage>
        <taxon>Bacteria</taxon>
        <taxon>Bacillati</taxon>
        <taxon>Bacillota</taxon>
        <taxon>Bacilli</taxon>
        <taxon>Lactobacillales</taxon>
        <taxon>Streptococcaceae</taxon>
        <taxon>Pseudolactococcus</taxon>
    </lineage>
</organism>
<dbReference type="AlphaFoldDB" id="A0A6A0BDL9"/>
<dbReference type="PANTHER" id="PTHR15462">
    <property type="entry name" value="SERINE PROTEASE"/>
    <property type="match status" value="1"/>
</dbReference>
<comment type="subcellular location">
    <subcellularLocation>
        <location evidence="1">Cell envelope</location>
    </subcellularLocation>
</comment>
<dbReference type="InterPro" id="IPR043504">
    <property type="entry name" value="Peptidase_S1_PA_chymotrypsin"/>
</dbReference>
<dbReference type="SUPFAM" id="SSF50494">
    <property type="entry name" value="Trypsin-like serine proteases"/>
    <property type="match status" value="1"/>
</dbReference>
<dbReference type="Proteomes" id="UP000480303">
    <property type="component" value="Unassembled WGS sequence"/>
</dbReference>
<dbReference type="InterPro" id="IPR050966">
    <property type="entry name" value="Glutamyl_endopeptidase"/>
</dbReference>
<feature type="chain" id="PRO_5025568464" description="Peptidase S1 domain-containing protein" evidence="4">
    <location>
        <begin position="41"/>
        <end position="424"/>
    </location>
</feature>
<keyword evidence="3" id="KW-0720">Serine protease</keyword>
<sequence length="424" mass="45953">MKLKHVLRYFLKGLMPKKMMVASLLALSFAGGVSYTSVFADEKPQTRAVFGEDTRQLVTDFTNQPYRATVKMVVRFPNGSRVVGTGVLVADDFVATAAHVIYDDSRGGRAVAAEVTVGSGSSQIIGVARADGEDHFFTATDYTKGSANHDLGGIKLDSSLSNAGKLEIQETISANETLRLSGYPGDKIGNPIYSGGFAGVSLYTDAGTISNLTADKVSYSMDSYKGTSGGSVVNSNNKLVAIHSGYNEVENSGARLTGTNLAQLKSWMAKEFLTVNFDLYGGEGTTPKTVKVCKGDKIKIPAEIPTRVGHKFLGWSNTPTLGYVYRYNFGEEYLVNYNTTLYAVWEREIYTLTLDLNGGVGENTIHKASYGTIITQISTYATKEGYKFIGYGLNPNSQEVLVQPTTNYCLLGDVTLYAIWQPLK</sequence>
<dbReference type="PANTHER" id="PTHR15462:SF8">
    <property type="entry name" value="SERINE PROTEASE"/>
    <property type="match status" value="1"/>
</dbReference>
<dbReference type="InterPro" id="IPR013378">
    <property type="entry name" value="InlB-like_B-rpt"/>
</dbReference>
<keyword evidence="3" id="KW-0378">Hydrolase</keyword>
<evidence type="ECO:0000313" key="7">
    <source>
        <dbReference type="Proteomes" id="UP000480303"/>
    </source>
</evidence>
<dbReference type="Gene3D" id="2.60.40.4270">
    <property type="entry name" value="Listeria-Bacteroides repeat domain"/>
    <property type="match status" value="2"/>
</dbReference>
<feature type="signal peptide" evidence="4">
    <location>
        <begin position="1"/>
        <end position="40"/>
    </location>
</feature>
<dbReference type="Pfam" id="PF00089">
    <property type="entry name" value="Trypsin"/>
    <property type="match status" value="1"/>
</dbReference>
<dbReference type="GO" id="GO:0004252">
    <property type="term" value="F:serine-type endopeptidase activity"/>
    <property type="evidence" value="ECO:0007669"/>
    <property type="project" value="InterPro"/>
</dbReference>
<reference evidence="6 7" key="1">
    <citation type="submission" date="2020-02" db="EMBL/GenBank/DDBJ databases">
        <title>Draft genome sequence of Lactococcus sp. Hs30E4-3.</title>
        <authorList>
            <person name="Noda S."/>
            <person name="Yuki M."/>
            <person name="Ohkuma M."/>
        </authorList>
    </citation>
    <scope>NUCLEOTIDE SEQUENCE [LARGE SCALE GENOMIC DNA]</scope>
    <source>
        <strain evidence="6 7">Hs30E4-3</strain>
    </source>
</reference>
<keyword evidence="3" id="KW-0645">Protease</keyword>
<dbReference type="SMART" id="SM00020">
    <property type="entry name" value="Tryp_SPc"/>
    <property type="match status" value="1"/>
</dbReference>
<evidence type="ECO:0000256" key="1">
    <source>
        <dbReference type="ARBA" id="ARBA00004196"/>
    </source>
</evidence>